<dbReference type="InterPro" id="IPR000726">
    <property type="entry name" value="Glyco_hydro_19_cat"/>
</dbReference>
<dbReference type="Pfam" id="PF00069">
    <property type="entry name" value="Pkinase"/>
    <property type="match status" value="1"/>
</dbReference>
<dbReference type="EMBL" id="JABFUD020000010">
    <property type="protein sequence ID" value="KAI5074429.1"/>
    <property type="molecule type" value="Genomic_DNA"/>
</dbReference>
<dbReference type="InterPro" id="IPR000719">
    <property type="entry name" value="Prot_kinase_dom"/>
</dbReference>
<proteinExistence type="predicted"/>
<dbReference type="Gene3D" id="1.10.510.10">
    <property type="entry name" value="Transferase(Phosphotransferase) domain 1"/>
    <property type="match status" value="1"/>
</dbReference>
<evidence type="ECO:0000256" key="7">
    <source>
        <dbReference type="ARBA" id="ARBA00022692"/>
    </source>
</evidence>
<dbReference type="Gene3D" id="3.30.20.10">
    <property type="entry name" value="Endochitinase, domain 2"/>
    <property type="match status" value="1"/>
</dbReference>
<dbReference type="InterPro" id="IPR011009">
    <property type="entry name" value="Kinase-like_dom_sf"/>
</dbReference>
<dbReference type="GO" id="GO:0016020">
    <property type="term" value="C:membrane"/>
    <property type="evidence" value="ECO:0007669"/>
    <property type="project" value="UniProtKB-SubCell"/>
</dbReference>
<keyword evidence="14 19" id="KW-1015">Disulfide bond</keyword>
<dbReference type="AlphaFoldDB" id="A0A9D4UV92"/>
<keyword evidence="10" id="KW-0418">Kinase</keyword>
<dbReference type="GO" id="GO:0008061">
    <property type="term" value="F:chitin binding"/>
    <property type="evidence" value="ECO:0007669"/>
    <property type="project" value="UniProtKB-UniRule"/>
</dbReference>
<feature type="signal peptide" evidence="22">
    <location>
        <begin position="1"/>
        <end position="23"/>
    </location>
</feature>
<dbReference type="Gene3D" id="3.30.60.10">
    <property type="entry name" value="Endochitinase-like"/>
    <property type="match status" value="1"/>
</dbReference>
<evidence type="ECO:0000256" key="12">
    <source>
        <dbReference type="ARBA" id="ARBA00022989"/>
    </source>
</evidence>
<evidence type="ECO:0000256" key="8">
    <source>
        <dbReference type="ARBA" id="ARBA00022729"/>
    </source>
</evidence>
<evidence type="ECO:0000256" key="5">
    <source>
        <dbReference type="ARBA" id="ARBA00022669"/>
    </source>
</evidence>
<feature type="disulfide bond" evidence="19">
    <location>
        <begin position="55"/>
        <end position="59"/>
    </location>
</feature>
<dbReference type="Proteomes" id="UP000886520">
    <property type="component" value="Chromosome 10"/>
</dbReference>
<dbReference type="PROSITE" id="PS00107">
    <property type="entry name" value="PROTEIN_KINASE_ATP"/>
    <property type="match status" value="1"/>
</dbReference>
<dbReference type="PANTHER" id="PTHR47974:SF9">
    <property type="entry name" value="RECEPTOR-LIKE SERINE_THREONINE-PROTEIN KINASE"/>
    <property type="match status" value="1"/>
</dbReference>
<dbReference type="CDD" id="cd00035">
    <property type="entry name" value="ChtBD1"/>
    <property type="match status" value="1"/>
</dbReference>
<feature type="binding site" evidence="20">
    <location>
        <position position="412"/>
    </location>
    <ligand>
        <name>ATP</name>
        <dbReference type="ChEBI" id="CHEBI:30616"/>
    </ligand>
</feature>
<dbReference type="InterPro" id="IPR001002">
    <property type="entry name" value="Chitin-bd_1"/>
</dbReference>
<evidence type="ECO:0000256" key="1">
    <source>
        <dbReference type="ARBA" id="ARBA00004479"/>
    </source>
</evidence>
<accession>A0A9D4UV92</accession>
<organism evidence="25 26">
    <name type="scientific">Adiantum capillus-veneris</name>
    <name type="common">Maidenhair fern</name>
    <dbReference type="NCBI Taxonomy" id="13818"/>
    <lineage>
        <taxon>Eukaryota</taxon>
        <taxon>Viridiplantae</taxon>
        <taxon>Streptophyta</taxon>
        <taxon>Embryophyta</taxon>
        <taxon>Tracheophyta</taxon>
        <taxon>Polypodiopsida</taxon>
        <taxon>Polypodiidae</taxon>
        <taxon>Polypodiales</taxon>
        <taxon>Pteridineae</taxon>
        <taxon>Pteridaceae</taxon>
        <taxon>Vittarioideae</taxon>
        <taxon>Adiantum</taxon>
    </lineage>
</organism>
<evidence type="ECO:0000259" key="24">
    <source>
        <dbReference type="PROSITE" id="PS50941"/>
    </source>
</evidence>
<dbReference type="GO" id="GO:0006032">
    <property type="term" value="P:chitin catabolic process"/>
    <property type="evidence" value="ECO:0007669"/>
    <property type="project" value="InterPro"/>
</dbReference>
<dbReference type="InterPro" id="IPR008271">
    <property type="entry name" value="Ser/Thr_kinase_AS"/>
</dbReference>
<feature type="transmembrane region" description="Helical" evidence="21">
    <location>
        <begin position="319"/>
        <end position="344"/>
    </location>
</feature>
<dbReference type="FunFam" id="3.30.200.20:FF:000059">
    <property type="entry name" value="S-receptor-like serine/threonine-protein kinase"/>
    <property type="match status" value="1"/>
</dbReference>
<evidence type="ECO:0000256" key="13">
    <source>
        <dbReference type="ARBA" id="ARBA00023136"/>
    </source>
</evidence>
<dbReference type="Pfam" id="PF00182">
    <property type="entry name" value="Glyco_hydro_19"/>
    <property type="match status" value="1"/>
</dbReference>
<keyword evidence="26" id="KW-1185">Reference proteome</keyword>
<dbReference type="OrthoDB" id="4062651at2759"/>
<evidence type="ECO:0000313" key="26">
    <source>
        <dbReference type="Proteomes" id="UP000886520"/>
    </source>
</evidence>
<keyword evidence="3" id="KW-0723">Serine/threonine-protein kinase</keyword>
<comment type="caution">
    <text evidence="25">The sequence shown here is derived from an EMBL/GenBank/DDBJ whole genome shotgun (WGS) entry which is preliminary data.</text>
</comment>
<keyword evidence="11 20" id="KW-0067">ATP-binding</keyword>
<keyword evidence="16" id="KW-0325">Glycoprotein</keyword>
<evidence type="ECO:0000256" key="17">
    <source>
        <dbReference type="ARBA" id="ARBA00047899"/>
    </source>
</evidence>
<keyword evidence="7 21" id="KW-0812">Transmembrane</keyword>
<protein>
    <recommendedName>
        <fullName evidence="2">non-specific serine/threonine protein kinase</fullName>
        <ecNumber evidence="2">2.7.11.1</ecNumber>
    </recommendedName>
</protein>
<feature type="disulfide bond" evidence="19">
    <location>
        <begin position="37"/>
        <end position="51"/>
    </location>
</feature>
<keyword evidence="8 22" id="KW-0732">Signal</keyword>
<evidence type="ECO:0000313" key="25">
    <source>
        <dbReference type="EMBL" id="KAI5074429.1"/>
    </source>
</evidence>
<dbReference type="Gene3D" id="1.10.530.10">
    <property type="match status" value="1"/>
</dbReference>
<keyword evidence="4" id="KW-0245">EGF-like domain</keyword>
<dbReference type="InterPro" id="IPR018371">
    <property type="entry name" value="Chitin-binding_1_CS"/>
</dbReference>
<evidence type="ECO:0000256" key="11">
    <source>
        <dbReference type="ARBA" id="ARBA00022840"/>
    </source>
</evidence>
<evidence type="ECO:0000256" key="9">
    <source>
        <dbReference type="ARBA" id="ARBA00022741"/>
    </source>
</evidence>
<evidence type="ECO:0000256" key="20">
    <source>
        <dbReference type="PROSITE-ProRule" id="PRU10141"/>
    </source>
</evidence>
<evidence type="ECO:0000259" key="23">
    <source>
        <dbReference type="PROSITE" id="PS50011"/>
    </source>
</evidence>
<dbReference type="CDD" id="cd00325">
    <property type="entry name" value="chitinase_GH19"/>
    <property type="match status" value="1"/>
</dbReference>
<dbReference type="SMART" id="SM00270">
    <property type="entry name" value="ChtBD1"/>
    <property type="match status" value="1"/>
</dbReference>
<dbReference type="SMART" id="SM00220">
    <property type="entry name" value="S_TKc"/>
    <property type="match status" value="1"/>
</dbReference>
<keyword evidence="15" id="KW-0675">Receptor</keyword>
<keyword evidence="9 20" id="KW-0547">Nucleotide-binding</keyword>
<dbReference type="SUPFAM" id="SSF57016">
    <property type="entry name" value="Plant lectins/antimicrobial peptides"/>
    <property type="match status" value="1"/>
</dbReference>
<evidence type="ECO:0000256" key="22">
    <source>
        <dbReference type="SAM" id="SignalP"/>
    </source>
</evidence>
<comment type="catalytic activity">
    <reaction evidence="17">
        <text>L-threonyl-[protein] + ATP = O-phospho-L-threonyl-[protein] + ADP + H(+)</text>
        <dbReference type="Rhea" id="RHEA:46608"/>
        <dbReference type="Rhea" id="RHEA-COMP:11060"/>
        <dbReference type="Rhea" id="RHEA-COMP:11605"/>
        <dbReference type="ChEBI" id="CHEBI:15378"/>
        <dbReference type="ChEBI" id="CHEBI:30013"/>
        <dbReference type="ChEBI" id="CHEBI:30616"/>
        <dbReference type="ChEBI" id="CHEBI:61977"/>
        <dbReference type="ChEBI" id="CHEBI:456216"/>
        <dbReference type="EC" id="2.7.11.1"/>
    </reaction>
</comment>
<keyword evidence="13 21" id="KW-0472">Membrane</keyword>
<evidence type="ECO:0000256" key="14">
    <source>
        <dbReference type="ARBA" id="ARBA00023157"/>
    </source>
</evidence>
<dbReference type="EC" id="2.7.11.1" evidence="2"/>
<dbReference type="PROSITE" id="PS00026">
    <property type="entry name" value="CHIT_BIND_I_1"/>
    <property type="match status" value="1"/>
</dbReference>
<feature type="chain" id="PRO_5038876920" description="non-specific serine/threonine protein kinase" evidence="22">
    <location>
        <begin position="24"/>
        <end position="699"/>
    </location>
</feature>
<evidence type="ECO:0000256" key="21">
    <source>
        <dbReference type="SAM" id="Phobius"/>
    </source>
</evidence>
<dbReference type="PROSITE" id="PS50941">
    <property type="entry name" value="CHIT_BIND_I_2"/>
    <property type="match status" value="1"/>
</dbReference>
<reference evidence="25" key="1">
    <citation type="submission" date="2021-01" db="EMBL/GenBank/DDBJ databases">
        <title>Adiantum capillus-veneris genome.</title>
        <authorList>
            <person name="Fang Y."/>
            <person name="Liao Q."/>
        </authorList>
    </citation>
    <scope>NUCLEOTIDE SEQUENCE</scope>
    <source>
        <strain evidence="25">H3</strain>
        <tissue evidence="25">Leaf</tissue>
    </source>
</reference>
<evidence type="ECO:0000256" key="2">
    <source>
        <dbReference type="ARBA" id="ARBA00012513"/>
    </source>
</evidence>
<evidence type="ECO:0000256" key="16">
    <source>
        <dbReference type="ARBA" id="ARBA00023180"/>
    </source>
</evidence>
<dbReference type="GO" id="GO:0004568">
    <property type="term" value="F:chitinase activity"/>
    <property type="evidence" value="ECO:0007669"/>
    <property type="project" value="InterPro"/>
</dbReference>
<keyword evidence="12 21" id="KW-1133">Transmembrane helix</keyword>
<comment type="caution">
    <text evidence="19">Lacks conserved residue(s) required for the propagation of feature annotation.</text>
</comment>
<dbReference type="SUPFAM" id="SSF53955">
    <property type="entry name" value="Lysozyme-like"/>
    <property type="match status" value="1"/>
</dbReference>
<comment type="subcellular location">
    <subcellularLocation>
        <location evidence="1">Membrane</location>
        <topology evidence="1">Single-pass type I membrane protein</topology>
    </subcellularLocation>
</comment>
<keyword evidence="6" id="KW-0808">Transferase</keyword>
<feature type="domain" description="Protein kinase" evidence="23">
    <location>
        <begin position="384"/>
        <end position="662"/>
    </location>
</feature>
<dbReference type="PROSITE" id="PS00774">
    <property type="entry name" value="CHITINASE_19_2"/>
    <property type="match status" value="1"/>
</dbReference>
<gene>
    <name evidence="25" type="ORF">GOP47_0010390</name>
</gene>
<dbReference type="CDD" id="cd14066">
    <property type="entry name" value="STKc_IRAK"/>
    <property type="match status" value="1"/>
</dbReference>
<evidence type="ECO:0000256" key="3">
    <source>
        <dbReference type="ARBA" id="ARBA00022527"/>
    </source>
</evidence>
<dbReference type="InterPro" id="IPR023346">
    <property type="entry name" value="Lysozyme-like_dom_sf"/>
</dbReference>
<dbReference type="Gene3D" id="3.30.200.20">
    <property type="entry name" value="Phosphorylase Kinase, domain 1"/>
    <property type="match status" value="1"/>
</dbReference>
<dbReference type="PROSITE" id="PS50011">
    <property type="entry name" value="PROTEIN_KINASE_DOM"/>
    <property type="match status" value="1"/>
</dbReference>
<dbReference type="GO" id="GO:0016998">
    <property type="term" value="P:cell wall macromolecule catabolic process"/>
    <property type="evidence" value="ECO:0007669"/>
    <property type="project" value="InterPro"/>
</dbReference>
<evidence type="ECO:0000256" key="10">
    <source>
        <dbReference type="ARBA" id="ARBA00022777"/>
    </source>
</evidence>
<keyword evidence="5 19" id="KW-0147">Chitin-binding</keyword>
<evidence type="ECO:0000256" key="15">
    <source>
        <dbReference type="ARBA" id="ARBA00023170"/>
    </source>
</evidence>
<dbReference type="PANTHER" id="PTHR47974">
    <property type="entry name" value="OS07G0415500 PROTEIN"/>
    <property type="match status" value="1"/>
</dbReference>
<dbReference type="GO" id="GO:0004674">
    <property type="term" value="F:protein serine/threonine kinase activity"/>
    <property type="evidence" value="ECO:0007669"/>
    <property type="project" value="UniProtKB-KW"/>
</dbReference>
<feature type="domain" description="Chitin-binding type-1" evidence="24">
    <location>
        <begin position="23"/>
        <end position="61"/>
    </location>
</feature>
<name>A0A9D4UV92_ADICA</name>
<dbReference type="InterPro" id="IPR036861">
    <property type="entry name" value="Endochitinase-like_sf"/>
</dbReference>
<dbReference type="GO" id="GO:0005524">
    <property type="term" value="F:ATP binding"/>
    <property type="evidence" value="ECO:0007669"/>
    <property type="project" value="UniProtKB-UniRule"/>
</dbReference>
<evidence type="ECO:0000256" key="19">
    <source>
        <dbReference type="PROSITE-ProRule" id="PRU00261"/>
    </source>
</evidence>
<comment type="catalytic activity">
    <reaction evidence="18">
        <text>L-seryl-[protein] + ATP = O-phospho-L-seryl-[protein] + ADP + H(+)</text>
        <dbReference type="Rhea" id="RHEA:17989"/>
        <dbReference type="Rhea" id="RHEA-COMP:9863"/>
        <dbReference type="Rhea" id="RHEA-COMP:11604"/>
        <dbReference type="ChEBI" id="CHEBI:15378"/>
        <dbReference type="ChEBI" id="CHEBI:29999"/>
        <dbReference type="ChEBI" id="CHEBI:30616"/>
        <dbReference type="ChEBI" id="CHEBI:83421"/>
        <dbReference type="ChEBI" id="CHEBI:456216"/>
        <dbReference type="EC" id="2.7.11.1"/>
    </reaction>
</comment>
<sequence length="699" mass="76563">MISRIIALISVLSLAAFRAPGAATSCGAKHPCGDGSCCSQYGFCGNTTGFCGSGCLSLCQDQVNSSRSTSANGSNYTVVPTLVTDEVFDEFLYSHNQTDCPARGFYNRSSFLAAASTFPDFGTTGGLDVAKRELAAYFASAAAVTDGGCYVEAVDKEADCIASAEWKCAEGKKYYGRGPLQISWNENYGSMGVALGFDGISNPELVATNPVLSFRASLWFWMDQQPSASLSCHQAMLLQDQGFKEVSIILNGGPLDPTILSERIKIYNNYYAFLEATANLTSVASAPLPINSTSDPTRVPANLKERSCIGSLCSTRKKLVVFVMPLLIGGGVLTVFVCLALWSLRLAWHDRERARGNISNLEKLHSLSGTPKSFTYATLSSATKCFTAVLGEGGFGIVYKGLLSNGEVIAVKVLRQSLHTDWQFLREIETLGKLHHVNVVRLVGFCVEKSKKILVYEFIPNNSLEKHLFDTHRTSDGMNLVLSWEQRYEIALGVARGLSYIHEECSHKIIHRDMKPHNILLDECFCPKISDFGLAKIIKREESKVMSNLKGTPGYVAPEFWSNRKSGLSTKFDVYSFGMVALELMAGRPNLKEDVPSEQSFFPSWAFTKIASPAQLLDHHIANQADLQQVQVLLLVAMWCIQEEPSLRPSMGRVVQYLEGSIEVPPNPPKPFQDVSKYISINSSCSSSLPCCEILSEAR</sequence>
<dbReference type="FunFam" id="1.10.510.10:FF:000384">
    <property type="entry name" value="G-type lectin S-receptor-like serine/threonine-protein kinase"/>
    <property type="match status" value="1"/>
</dbReference>
<evidence type="ECO:0000256" key="4">
    <source>
        <dbReference type="ARBA" id="ARBA00022536"/>
    </source>
</evidence>
<feature type="disulfide bond" evidence="19">
    <location>
        <begin position="32"/>
        <end position="44"/>
    </location>
</feature>
<evidence type="ECO:0000256" key="6">
    <source>
        <dbReference type="ARBA" id="ARBA00022679"/>
    </source>
</evidence>
<evidence type="ECO:0000256" key="18">
    <source>
        <dbReference type="ARBA" id="ARBA00048679"/>
    </source>
</evidence>
<dbReference type="PROSITE" id="PS00108">
    <property type="entry name" value="PROTEIN_KINASE_ST"/>
    <property type="match status" value="1"/>
</dbReference>
<dbReference type="InterPro" id="IPR017441">
    <property type="entry name" value="Protein_kinase_ATP_BS"/>
</dbReference>
<dbReference type="SUPFAM" id="SSF56112">
    <property type="entry name" value="Protein kinase-like (PK-like)"/>
    <property type="match status" value="1"/>
</dbReference>